<evidence type="ECO:0000313" key="3">
    <source>
        <dbReference type="Proteomes" id="UP000565724"/>
    </source>
</evidence>
<proteinExistence type="predicted"/>
<organism evidence="2 3">
    <name type="scientific">Cellulomonas humilata</name>
    <dbReference type="NCBI Taxonomy" id="144055"/>
    <lineage>
        <taxon>Bacteria</taxon>
        <taxon>Bacillati</taxon>
        <taxon>Actinomycetota</taxon>
        <taxon>Actinomycetes</taxon>
        <taxon>Micrococcales</taxon>
        <taxon>Cellulomonadaceae</taxon>
        <taxon>Cellulomonas</taxon>
    </lineage>
</organism>
<dbReference type="RefSeq" id="WP_175347211.1">
    <property type="nucleotide sequence ID" value="NZ_JABMCI010000060.1"/>
</dbReference>
<comment type="caution">
    <text evidence="2">The sequence shown here is derived from an EMBL/GenBank/DDBJ whole genome shotgun (WGS) entry which is preliminary data.</text>
</comment>
<feature type="region of interest" description="Disordered" evidence="1">
    <location>
        <begin position="36"/>
        <end position="79"/>
    </location>
</feature>
<gene>
    <name evidence="2" type="ORF">HP550_08485</name>
</gene>
<dbReference type="EMBL" id="JABMCI010000060">
    <property type="protein sequence ID" value="NUU17287.1"/>
    <property type="molecule type" value="Genomic_DNA"/>
</dbReference>
<dbReference type="Proteomes" id="UP000565724">
    <property type="component" value="Unassembled WGS sequence"/>
</dbReference>
<keyword evidence="3" id="KW-1185">Reference proteome</keyword>
<protein>
    <submittedName>
        <fullName evidence="2">Uncharacterized protein</fullName>
    </submittedName>
</protein>
<name>A0A7Y6DXQ4_9CELL</name>
<accession>A0A7Y6DXQ4</accession>
<evidence type="ECO:0000313" key="2">
    <source>
        <dbReference type="EMBL" id="NUU17287.1"/>
    </source>
</evidence>
<evidence type="ECO:0000256" key="1">
    <source>
        <dbReference type="SAM" id="MobiDB-lite"/>
    </source>
</evidence>
<dbReference type="AlphaFoldDB" id="A0A7Y6DXQ4"/>
<sequence>MADLLGLKEGKYYYALGCEILGDPPGGYWRPSLADRQARMSAGKREAKRRERNPAPSRADGNYSRSRADGGIDVFIGPDGGITSERPHVHVVHSAPEDRIIFTVTQRDGTHTHTEYLLRRCKR</sequence>
<reference evidence="2 3" key="1">
    <citation type="submission" date="2020-05" db="EMBL/GenBank/DDBJ databases">
        <title>Genome Sequencing of Type Strains.</title>
        <authorList>
            <person name="Lemaire J.F."/>
            <person name="Inderbitzin P."/>
            <person name="Gregorio O.A."/>
            <person name="Collins S.B."/>
            <person name="Wespe N."/>
            <person name="Knight-Connoni V."/>
        </authorList>
    </citation>
    <scope>NUCLEOTIDE SEQUENCE [LARGE SCALE GENOMIC DNA]</scope>
    <source>
        <strain evidence="2 3">ATCC 25174</strain>
    </source>
</reference>
<feature type="compositionally biased region" description="Basic and acidic residues" evidence="1">
    <location>
        <begin position="43"/>
        <end position="53"/>
    </location>
</feature>